<proteinExistence type="predicted"/>
<feature type="transmembrane region" description="Helical" evidence="2">
    <location>
        <begin position="489"/>
        <end position="506"/>
    </location>
</feature>
<dbReference type="InterPro" id="IPR038734">
    <property type="entry name" value="YhaN_AAA"/>
</dbReference>
<dbReference type="AlphaFoldDB" id="A0A5C5E9L5"/>
<organism evidence="4 5">
    <name type="scientific">Trichococcus shcherbakoviae subsp. psychrophilus</name>
    <dbReference type="NCBI Taxonomy" id="2585775"/>
    <lineage>
        <taxon>Bacteria</taxon>
        <taxon>Bacillati</taxon>
        <taxon>Bacillota</taxon>
        <taxon>Bacilli</taxon>
        <taxon>Lactobacillales</taxon>
        <taxon>Carnobacteriaceae</taxon>
        <taxon>Trichococcus</taxon>
    </lineage>
</organism>
<sequence>MQQRPDWCRRSRLRRKTVKIRKIEIYGYGKWVNRTFDDVQDLQIFHGKNEAGKSTLSSFINSILFGFPSARKKDQNLYVPKQAQAYGGRLFLEDTRFGDVIVERVKDRNKGQALVTLPDGVQQTTKNLGRFLLGMDRETFESLYTFKIDSLLSLKKTQKEDLNHYLLSIGTSGSERLLQLAKEYRDEAAKRFKPTGSVPPLNKKIQAAEKLQRKLQQAKAKNATYETSLLHLSDSQKQQAKLLSRQQELEQEQTAIAESLRLADSYQEWKRLNKEITAVDYSEVPEDARYQWQNQQEKMAASIQAQTQLQERLAQLQKQLGEYVQVEWYKGHQSEFAALQHSAAKTQADLNKITYLENEISNNKADLAKQKMALGLNLALPAPEPLKEEERGQLQQLAQDIRQIEEQLLRLDHNIGFHEEQLETLQQEETRLQHEKLTDEAYATLQSDVQQPNQRIAAPVPTKRNPLGMLFLAAAVFLVLSFVLADFRVIAWALSAVLAVGGAILTRRKQQTQTKDVASQEGSSENAMEQFLKQAAVRERISAVTRELEELQDKFLELLNSREETEERGNMLQTEWTTFLQQKGYPARMTVRELLQLDPGAVLAEKAALIINQEAEMRDLNFAVNKWNEQTAFIRSRFHFEHLTVAEMIARFSEIQNVVVLEENMAANVQDKINELQQELEQIQRDLAESHQQRQRLLDQANAKTEAEFYQLLALKEKQEQNLKRKELLDEQVNGREQLLDRYGDAKKSADLYEKNELEMQQLKTELSKLQRTEVELKHQLEQLEEGGTYSALLQEFALAETELRDLAIEWAGLVTAGEWIEGALRYGKEDRLPLMLDDTITFFSRLTEGAYTGIAFQKNGMKVQRKDGTTFLPNELSQGTVEQLYIALRLAFVRNTADIVSMPILIDDGFVNFDEDRKNIMFTLLEELSEDVQVLFFTFDDVCVQRFSQKQVYMLK</sequence>
<dbReference type="InterPro" id="IPR027417">
    <property type="entry name" value="P-loop_NTPase"/>
</dbReference>
<evidence type="ECO:0000256" key="1">
    <source>
        <dbReference type="SAM" id="Coils"/>
    </source>
</evidence>
<reference evidence="4 5" key="1">
    <citation type="submission" date="2019-06" db="EMBL/GenBank/DDBJ databases">
        <title>Description Trichococcus psychrophilus sp. nov., isolated from a cold spring, by genomic and phenotypic analyses.</title>
        <authorList>
            <person name="Zakharyuk A."/>
        </authorList>
    </citation>
    <scope>NUCLEOTIDE SEQUENCE [LARGE SCALE GENOMIC DNA]</scope>
    <source>
        <strain evidence="4 5">SKBG</strain>
    </source>
</reference>
<keyword evidence="1" id="KW-0175">Coiled coil</keyword>
<feature type="coiled-coil region" evidence="1">
    <location>
        <begin position="746"/>
        <end position="787"/>
    </location>
</feature>
<protein>
    <recommendedName>
        <fullName evidence="3">YhaN AAA domain-containing protein</fullName>
    </recommendedName>
</protein>
<dbReference type="SUPFAM" id="SSF52540">
    <property type="entry name" value="P-loop containing nucleoside triphosphate hydrolases"/>
    <property type="match status" value="1"/>
</dbReference>
<dbReference type="EMBL" id="VENO01000002">
    <property type="protein sequence ID" value="TNV69470.1"/>
    <property type="molecule type" value="Genomic_DNA"/>
</dbReference>
<feature type="domain" description="YhaN AAA" evidence="3">
    <location>
        <begin position="19"/>
        <end position="224"/>
    </location>
</feature>
<feature type="coiled-coil region" evidence="1">
    <location>
        <begin position="659"/>
        <end position="700"/>
    </location>
</feature>
<feature type="coiled-coil region" evidence="1">
    <location>
        <begin position="299"/>
        <end position="326"/>
    </location>
</feature>
<evidence type="ECO:0000256" key="2">
    <source>
        <dbReference type="SAM" id="Phobius"/>
    </source>
</evidence>
<feature type="coiled-coil region" evidence="1">
    <location>
        <begin position="534"/>
        <end position="568"/>
    </location>
</feature>
<feature type="transmembrane region" description="Helical" evidence="2">
    <location>
        <begin position="465"/>
        <end position="483"/>
    </location>
</feature>
<keyword evidence="2" id="KW-1133">Transmembrane helix</keyword>
<name>A0A5C5E9L5_9LACT</name>
<keyword evidence="2" id="KW-0812">Transmembrane</keyword>
<keyword evidence="2" id="KW-0472">Membrane</keyword>
<dbReference type="PANTHER" id="PTHR41259:SF1">
    <property type="entry name" value="DOUBLE-STRAND BREAK REPAIR RAD50 ATPASE, PUTATIVE-RELATED"/>
    <property type="match status" value="1"/>
</dbReference>
<accession>A0A5C5E9L5</accession>
<dbReference type="Proteomes" id="UP000313395">
    <property type="component" value="Unassembled WGS sequence"/>
</dbReference>
<gene>
    <name evidence="4" type="ORF">FHK04_08160</name>
</gene>
<dbReference type="PANTHER" id="PTHR41259">
    <property type="entry name" value="DOUBLE-STRAND BREAK REPAIR RAD50 ATPASE, PUTATIVE-RELATED"/>
    <property type="match status" value="1"/>
</dbReference>
<feature type="coiled-coil region" evidence="1">
    <location>
        <begin position="201"/>
        <end position="252"/>
    </location>
</feature>
<feature type="coiled-coil region" evidence="1">
    <location>
        <begin position="387"/>
        <end position="435"/>
    </location>
</feature>
<evidence type="ECO:0000259" key="3">
    <source>
        <dbReference type="Pfam" id="PF13514"/>
    </source>
</evidence>
<evidence type="ECO:0000313" key="5">
    <source>
        <dbReference type="Proteomes" id="UP000313395"/>
    </source>
</evidence>
<dbReference type="Gene3D" id="3.40.50.300">
    <property type="entry name" value="P-loop containing nucleotide triphosphate hydrolases"/>
    <property type="match status" value="2"/>
</dbReference>
<comment type="caution">
    <text evidence="4">The sequence shown here is derived from an EMBL/GenBank/DDBJ whole genome shotgun (WGS) entry which is preliminary data.</text>
</comment>
<evidence type="ECO:0000313" key="4">
    <source>
        <dbReference type="EMBL" id="TNV69470.1"/>
    </source>
</evidence>
<dbReference type="Pfam" id="PF13514">
    <property type="entry name" value="AAA_27"/>
    <property type="match status" value="1"/>
</dbReference>
<keyword evidence="5" id="KW-1185">Reference proteome</keyword>